<dbReference type="AlphaFoldDB" id="A0A679JAH4"/>
<evidence type="ECO:0000313" key="2">
    <source>
        <dbReference type="EMBL" id="CAA2109835.1"/>
    </source>
</evidence>
<gene>
    <name evidence="2" type="ORF">VVAX_06107</name>
</gene>
<accession>A0A679JAH4</accession>
<reference evidence="2" key="1">
    <citation type="submission" date="2019-12" db="EMBL/GenBank/DDBJ databases">
        <authorList>
            <person name="Cremers G."/>
        </authorList>
    </citation>
    <scope>NUCLEOTIDE SEQUENCE</scope>
    <source>
        <strain evidence="2">Vvax</strain>
    </source>
</reference>
<dbReference type="EMBL" id="LR743508">
    <property type="protein sequence ID" value="CAA2109835.1"/>
    <property type="molecule type" value="Genomic_DNA"/>
</dbReference>
<feature type="region of interest" description="Disordered" evidence="1">
    <location>
        <begin position="140"/>
        <end position="171"/>
    </location>
</feature>
<proteinExistence type="predicted"/>
<name>A0A679JAH4_VARPD</name>
<sequence length="223" mass="23887">MMSTIFLDDALIEPIVSTWLTTVPPLTATSDADTASWFAWRALSAFCFTVEVSSTPSRQPSLPASWPALRCAKTGPGCQASGWTRWRWCPCPCELRLIFEYSSCLQGLEQRPVSSVVSDSMRLVRSPAATDCATFTASSSGRATNVRSTVPAPGRARPRRPAGPRPTGVPAEYTASAVAPARTAPVTFAGGLVERGVHVAAELRRLAAAQRGRLLGVLRARSR</sequence>
<organism evidence="2">
    <name type="scientific">Variovorax paradoxus</name>
    <dbReference type="NCBI Taxonomy" id="34073"/>
    <lineage>
        <taxon>Bacteria</taxon>
        <taxon>Pseudomonadati</taxon>
        <taxon>Pseudomonadota</taxon>
        <taxon>Betaproteobacteria</taxon>
        <taxon>Burkholderiales</taxon>
        <taxon>Comamonadaceae</taxon>
        <taxon>Variovorax</taxon>
    </lineage>
</organism>
<evidence type="ECO:0000256" key="1">
    <source>
        <dbReference type="SAM" id="MobiDB-lite"/>
    </source>
</evidence>
<protein>
    <submittedName>
        <fullName evidence="2">Uncharacterized protein</fullName>
    </submittedName>
</protein>